<organism evidence="3 4">
    <name type="scientific">Chrysochromulina tobinii</name>
    <dbReference type="NCBI Taxonomy" id="1460289"/>
    <lineage>
        <taxon>Eukaryota</taxon>
        <taxon>Haptista</taxon>
        <taxon>Haptophyta</taxon>
        <taxon>Prymnesiophyceae</taxon>
        <taxon>Prymnesiales</taxon>
        <taxon>Chrysochromulinaceae</taxon>
        <taxon>Chrysochromulina</taxon>
    </lineage>
</organism>
<dbReference type="Pfam" id="PF00849">
    <property type="entry name" value="PseudoU_synth_2"/>
    <property type="match status" value="1"/>
</dbReference>
<dbReference type="CDD" id="cd02869">
    <property type="entry name" value="PseudoU_synth_RluA_like"/>
    <property type="match status" value="1"/>
</dbReference>
<dbReference type="GO" id="GO:0000455">
    <property type="term" value="P:enzyme-directed rRNA pseudouridine synthesis"/>
    <property type="evidence" value="ECO:0007669"/>
    <property type="project" value="TreeGrafter"/>
</dbReference>
<dbReference type="InterPro" id="IPR006145">
    <property type="entry name" value="PsdUridine_synth_RsuA/RluA"/>
</dbReference>
<gene>
    <name evidence="3" type="ORF">Ctob_006935</name>
</gene>
<keyword evidence="4" id="KW-1185">Reference proteome</keyword>
<dbReference type="SUPFAM" id="SSF55120">
    <property type="entry name" value="Pseudouridine synthase"/>
    <property type="match status" value="1"/>
</dbReference>
<evidence type="ECO:0000259" key="2">
    <source>
        <dbReference type="Pfam" id="PF00849"/>
    </source>
</evidence>
<evidence type="ECO:0000256" key="1">
    <source>
        <dbReference type="ARBA" id="ARBA00010876"/>
    </source>
</evidence>
<dbReference type="EMBL" id="JWZX01002987">
    <property type="protein sequence ID" value="KOO25353.1"/>
    <property type="molecule type" value="Genomic_DNA"/>
</dbReference>
<dbReference type="Gene3D" id="3.30.2350.10">
    <property type="entry name" value="Pseudouridine synthase"/>
    <property type="match status" value="1"/>
</dbReference>
<dbReference type="PANTHER" id="PTHR21600">
    <property type="entry name" value="MITOCHONDRIAL RNA PSEUDOURIDINE SYNTHASE"/>
    <property type="match status" value="1"/>
</dbReference>
<proteinExistence type="inferred from homology"/>
<dbReference type="Proteomes" id="UP000037460">
    <property type="component" value="Unassembled WGS sequence"/>
</dbReference>
<dbReference type="AlphaFoldDB" id="A0A0M0JGI3"/>
<comment type="caution">
    <text evidence="3">The sequence shown here is derived from an EMBL/GenBank/DDBJ whole genome shotgun (WGS) entry which is preliminary data.</text>
</comment>
<evidence type="ECO:0000313" key="3">
    <source>
        <dbReference type="EMBL" id="KOO25353.1"/>
    </source>
</evidence>
<dbReference type="InterPro" id="IPR050188">
    <property type="entry name" value="RluA_PseudoU_synthase"/>
</dbReference>
<protein>
    <submittedName>
        <fullName evidence="3">RNA pseudouridylate synthase domain-containing protein 1</fullName>
    </submittedName>
</protein>
<dbReference type="PANTHER" id="PTHR21600:SF87">
    <property type="entry name" value="RNA PSEUDOURIDYLATE SYNTHASE DOMAIN-CONTAINING PROTEIN 1"/>
    <property type="match status" value="1"/>
</dbReference>
<dbReference type="GO" id="GO:0003723">
    <property type="term" value="F:RNA binding"/>
    <property type="evidence" value="ECO:0007669"/>
    <property type="project" value="InterPro"/>
</dbReference>
<feature type="domain" description="Pseudouridine synthase RsuA/RluA-like" evidence="2">
    <location>
        <begin position="81"/>
        <end position="244"/>
    </location>
</feature>
<reference evidence="4" key="1">
    <citation type="journal article" date="2015" name="PLoS Genet.">
        <title>Genome Sequence and Transcriptome Analyses of Chrysochromulina tobin: Metabolic Tools for Enhanced Algal Fitness in the Prominent Order Prymnesiales (Haptophyceae).</title>
        <authorList>
            <person name="Hovde B.T."/>
            <person name="Deodato C.R."/>
            <person name="Hunsperger H.M."/>
            <person name="Ryken S.A."/>
            <person name="Yost W."/>
            <person name="Jha R.K."/>
            <person name="Patterson J."/>
            <person name="Monnat R.J. Jr."/>
            <person name="Barlow S.B."/>
            <person name="Starkenburg S.R."/>
            <person name="Cattolico R.A."/>
        </authorList>
    </citation>
    <scope>NUCLEOTIDE SEQUENCE</scope>
    <source>
        <strain evidence="4">CCMP291</strain>
    </source>
</reference>
<comment type="similarity">
    <text evidence="1">Belongs to the pseudouridine synthase RluA family.</text>
</comment>
<sequence>MHDSLISSLSLLGVPQPLALRLAHHAGAAGMPLDGALARVSQLQFGVQNSIVSLHDATTMLSEQPECLRRDIRASLVTEAVVCVSKPYDMQMSLDKAGPRWPGEISVRDWLAAEHPETLTEDGEARLCHNLDFATSGVLIAAKSHVAAADVSRCFRDRLARKVYCALVFGHPSWEATQWDDRIMENGRRFKQRISGGGKAAQTDVVVGARGVLRVGQHAGREASLLWLFPHTGRRHQLRLHCSHHQHAIVGDATYAEDKLMYRMFLHAAALELPLERSDPLRVADPLQPHGWSHVFESGGSIHLPDGWSSEDLLGASSAVLGDGWSSEALLGASSAVLGDGWSSEALLGASSAVLGETVDGPKWAVAEAAEAAEGLTKVDGMRLMADKEAKAFTTKAFTMEAFTTKAFTMEGFLSMLTPGAVLAKAGLSGTTAAMLKPGVLVAKAGVTAP</sequence>
<dbReference type="GO" id="GO:0009982">
    <property type="term" value="F:pseudouridine synthase activity"/>
    <property type="evidence" value="ECO:0007669"/>
    <property type="project" value="InterPro"/>
</dbReference>
<name>A0A0M0JGI3_9EUKA</name>
<dbReference type="InterPro" id="IPR020103">
    <property type="entry name" value="PsdUridine_synth_cat_dom_sf"/>
</dbReference>
<accession>A0A0M0JGI3</accession>
<dbReference type="OrthoDB" id="428658at2759"/>
<evidence type="ECO:0000313" key="4">
    <source>
        <dbReference type="Proteomes" id="UP000037460"/>
    </source>
</evidence>